<keyword evidence="4" id="KW-1185">Reference proteome</keyword>
<reference evidence="3" key="1">
    <citation type="submission" date="2023-08" db="EMBL/GenBank/DDBJ databases">
        <title>A de novo genome assembly of Solanum verrucosum Schlechtendal, a Mexican diploid species geographically isolated from the other diploid A-genome species in potato relatives.</title>
        <authorList>
            <person name="Hosaka K."/>
        </authorList>
    </citation>
    <scope>NUCLEOTIDE SEQUENCE</scope>
    <source>
        <tissue evidence="3">Young leaves</tissue>
    </source>
</reference>
<sequence>MQPQGEVTNVEFKEAIKMLSQAVTNQVGQQRGDRQEGADTSRIREFLRMNPPSFTGSSTTEDLENFIEELKKVFEVMYVVDTERVKLAAYQLKNVARTWFDQWKEGRAENAPPASWACFEEAFLGRFYPRELKEAKVRKFLTIKQYCLSVHDYGFKFTQLSRYAPKMVANMMSRMSLFIARLSRLSSKEGWAAMLIGDMDISRIAKRIGKVAYEFELPQKLTVVHSIFHISMLKKCMCDLSLIIPIENIGIKDSLSYEEIPVQILDRQVRK</sequence>
<name>A0AAF0TFD0_SOLVR</name>
<dbReference type="EMBL" id="CP133614">
    <property type="protein sequence ID" value="WMV18322.1"/>
    <property type="molecule type" value="Genomic_DNA"/>
</dbReference>
<evidence type="ECO:0000259" key="2">
    <source>
        <dbReference type="Pfam" id="PF24626"/>
    </source>
</evidence>
<dbReference type="InterPro" id="IPR005162">
    <property type="entry name" value="Retrotrans_gag_dom"/>
</dbReference>
<feature type="domain" description="Retrotransposon gag" evidence="1">
    <location>
        <begin position="86"/>
        <end position="180"/>
    </location>
</feature>
<dbReference type="Pfam" id="PF24626">
    <property type="entry name" value="SH3_Tf2-1"/>
    <property type="match status" value="1"/>
</dbReference>
<dbReference type="PANTHER" id="PTHR46148">
    <property type="entry name" value="CHROMO DOMAIN-CONTAINING PROTEIN"/>
    <property type="match status" value="1"/>
</dbReference>
<organism evidence="3 4">
    <name type="scientific">Solanum verrucosum</name>
    <dbReference type="NCBI Taxonomy" id="315347"/>
    <lineage>
        <taxon>Eukaryota</taxon>
        <taxon>Viridiplantae</taxon>
        <taxon>Streptophyta</taxon>
        <taxon>Embryophyta</taxon>
        <taxon>Tracheophyta</taxon>
        <taxon>Spermatophyta</taxon>
        <taxon>Magnoliopsida</taxon>
        <taxon>eudicotyledons</taxon>
        <taxon>Gunneridae</taxon>
        <taxon>Pentapetalae</taxon>
        <taxon>asterids</taxon>
        <taxon>lamiids</taxon>
        <taxon>Solanales</taxon>
        <taxon>Solanaceae</taxon>
        <taxon>Solanoideae</taxon>
        <taxon>Solaneae</taxon>
        <taxon>Solanum</taxon>
    </lineage>
</organism>
<evidence type="ECO:0000259" key="1">
    <source>
        <dbReference type="Pfam" id="PF03732"/>
    </source>
</evidence>
<accession>A0AAF0TFD0</accession>
<evidence type="ECO:0008006" key="5">
    <source>
        <dbReference type="Google" id="ProtNLM"/>
    </source>
</evidence>
<dbReference type="AlphaFoldDB" id="A0AAF0TFD0"/>
<proteinExistence type="predicted"/>
<dbReference type="PANTHER" id="PTHR46148:SF56">
    <property type="entry name" value="RETROTRANSPOSON PROTEIN"/>
    <property type="match status" value="1"/>
</dbReference>
<evidence type="ECO:0000313" key="3">
    <source>
        <dbReference type="EMBL" id="WMV18322.1"/>
    </source>
</evidence>
<protein>
    <recommendedName>
        <fullName evidence="5">Retrotransposon gag domain-containing protein</fullName>
    </recommendedName>
</protein>
<feature type="domain" description="Tf2-1-like SH3-like" evidence="2">
    <location>
        <begin position="203"/>
        <end position="236"/>
    </location>
</feature>
<evidence type="ECO:0000313" key="4">
    <source>
        <dbReference type="Proteomes" id="UP001234989"/>
    </source>
</evidence>
<dbReference type="Pfam" id="PF03732">
    <property type="entry name" value="Retrotrans_gag"/>
    <property type="match status" value="1"/>
</dbReference>
<dbReference type="Proteomes" id="UP001234989">
    <property type="component" value="Chromosome 3"/>
</dbReference>
<gene>
    <name evidence="3" type="ORF">MTR67_011707</name>
</gene>
<dbReference type="InterPro" id="IPR056924">
    <property type="entry name" value="SH3_Tf2-1"/>
</dbReference>